<feature type="region of interest" description="Disordered" evidence="1">
    <location>
        <begin position="1"/>
        <end position="21"/>
    </location>
</feature>
<sequence>MDRPRRLETPDQRPYNRGMPAWQSGDGRLALAAFGDGTIRWRRLRNGASLLSLFVTNDKEAGKRQWVLRTPGGYYDASPGGDALIGWHVNNGKEALADFYPAVQLRERFYRPRVVAEVLTELDEARAPAKAGEKPGTGILGMENGLPWTLERRSPVSGSRFRDQ</sequence>
<dbReference type="AlphaFoldDB" id="A0A450XPB2"/>
<proteinExistence type="predicted"/>
<dbReference type="EMBL" id="CAADGH010000078">
    <property type="protein sequence ID" value="VFK76836.1"/>
    <property type="molecule type" value="Genomic_DNA"/>
</dbReference>
<evidence type="ECO:0000313" key="4">
    <source>
        <dbReference type="EMBL" id="VFK76836.1"/>
    </source>
</evidence>
<gene>
    <name evidence="2" type="ORF">BECKMB1821G_GA0114241_10786</name>
    <name evidence="4" type="ORF">BECKMB1821H_GA0114242_10786</name>
    <name evidence="3" type="ORF">BECKMB1821I_GA0114274_10786</name>
</gene>
<organism evidence="2">
    <name type="scientific">Candidatus Kentrum sp. MB</name>
    <dbReference type="NCBI Taxonomy" id="2138164"/>
    <lineage>
        <taxon>Bacteria</taxon>
        <taxon>Pseudomonadati</taxon>
        <taxon>Pseudomonadota</taxon>
        <taxon>Gammaproteobacteria</taxon>
        <taxon>Candidatus Kentrum</taxon>
    </lineage>
</organism>
<feature type="compositionally biased region" description="Basic and acidic residues" evidence="1">
    <location>
        <begin position="1"/>
        <end position="11"/>
    </location>
</feature>
<name>A0A450XPB2_9GAMM</name>
<protein>
    <submittedName>
        <fullName evidence="2">Uncharacterized protein</fullName>
    </submittedName>
</protein>
<evidence type="ECO:0000313" key="2">
    <source>
        <dbReference type="EMBL" id="VFK31141.1"/>
    </source>
</evidence>
<dbReference type="EMBL" id="CAADFO010000078">
    <property type="protein sequence ID" value="VFK31141.1"/>
    <property type="molecule type" value="Genomic_DNA"/>
</dbReference>
<dbReference type="EMBL" id="CAADFQ010000078">
    <property type="protein sequence ID" value="VFK34635.1"/>
    <property type="molecule type" value="Genomic_DNA"/>
</dbReference>
<evidence type="ECO:0000313" key="3">
    <source>
        <dbReference type="EMBL" id="VFK34635.1"/>
    </source>
</evidence>
<accession>A0A450XPB2</accession>
<reference evidence="2" key="1">
    <citation type="submission" date="2019-02" db="EMBL/GenBank/DDBJ databases">
        <authorList>
            <person name="Gruber-Vodicka R. H."/>
            <person name="Seah K. B. B."/>
        </authorList>
    </citation>
    <scope>NUCLEOTIDE SEQUENCE</scope>
    <source>
        <strain evidence="2">BECK_BZ197</strain>
        <strain evidence="4">BECK_BZ198</strain>
        <strain evidence="3">BECK_BZ199</strain>
    </source>
</reference>
<evidence type="ECO:0000256" key="1">
    <source>
        <dbReference type="SAM" id="MobiDB-lite"/>
    </source>
</evidence>